<protein>
    <submittedName>
        <fullName evidence="2">Uncharacterized protein</fullName>
    </submittedName>
</protein>
<evidence type="ECO:0000313" key="3">
    <source>
        <dbReference type="Proteomes" id="UP000265618"/>
    </source>
</evidence>
<dbReference type="EMBL" id="BDIP01006408">
    <property type="protein sequence ID" value="GIQ90610.1"/>
    <property type="molecule type" value="Genomic_DNA"/>
</dbReference>
<dbReference type="Proteomes" id="UP000265618">
    <property type="component" value="Unassembled WGS sequence"/>
</dbReference>
<dbReference type="AlphaFoldDB" id="A0A9K3DAH1"/>
<evidence type="ECO:0000313" key="2">
    <source>
        <dbReference type="EMBL" id="GIQ90610.1"/>
    </source>
</evidence>
<gene>
    <name evidence="2" type="ORF">KIPB_013464</name>
</gene>
<proteinExistence type="predicted"/>
<accession>A0A9K3DAH1</accession>
<evidence type="ECO:0000256" key="1">
    <source>
        <dbReference type="SAM" id="MobiDB-lite"/>
    </source>
</evidence>
<keyword evidence="3" id="KW-1185">Reference proteome</keyword>
<name>A0A9K3DAH1_9EUKA</name>
<feature type="compositionally biased region" description="Acidic residues" evidence="1">
    <location>
        <begin position="229"/>
        <end position="245"/>
    </location>
</feature>
<feature type="region of interest" description="Disordered" evidence="1">
    <location>
        <begin position="223"/>
        <end position="276"/>
    </location>
</feature>
<organism evidence="2 3">
    <name type="scientific">Kipferlia bialata</name>
    <dbReference type="NCBI Taxonomy" id="797122"/>
    <lineage>
        <taxon>Eukaryota</taxon>
        <taxon>Metamonada</taxon>
        <taxon>Carpediemonas-like organisms</taxon>
        <taxon>Kipferlia</taxon>
    </lineage>
</organism>
<comment type="caution">
    <text evidence="2">The sequence shown here is derived from an EMBL/GenBank/DDBJ whole genome shotgun (WGS) entry which is preliminary data.</text>
</comment>
<reference evidence="2 3" key="1">
    <citation type="journal article" date="2018" name="PLoS ONE">
        <title>The draft genome of Kipferlia bialata reveals reductive genome evolution in fornicate parasites.</title>
        <authorList>
            <person name="Tanifuji G."/>
            <person name="Takabayashi S."/>
            <person name="Kume K."/>
            <person name="Takagi M."/>
            <person name="Nakayama T."/>
            <person name="Kamikawa R."/>
            <person name="Inagaki Y."/>
            <person name="Hashimoto T."/>
        </authorList>
    </citation>
    <scope>NUCLEOTIDE SEQUENCE [LARGE SCALE GENOMIC DNA]</scope>
    <source>
        <strain evidence="2">NY0173</strain>
    </source>
</reference>
<sequence>MDLAVPGPIREVFYQNSCVTRSIGLDGVIVDTPDYEYSPLEDAESCSLTDGMILLSGASGEYILDTETMELIRDMREAPGFWAHCTVDGVLHTFGLNHSTYTLKGGWRVADTLPECVYPVRQAEAMGRLILLFSGEWVHVLDTVSGDCATLAEWRRRETEHQCDTAIIKLGTRILKLNLGTGFVSDDGPVSGIYTLNPALFYPSEEKGWGRVLEWDTDRRGRLGLPEVESTDEGEEDLSGEDSEEYSGALTAEDESTNEAEGGSSDESYSEDESDE</sequence>